<protein>
    <submittedName>
        <fullName evidence="3">Mucin-2-like</fullName>
    </submittedName>
</protein>
<keyword evidence="4" id="KW-1185">Reference proteome</keyword>
<feature type="domain" description="SEA" evidence="2">
    <location>
        <begin position="76"/>
        <end position="197"/>
    </location>
</feature>
<feature type="region of interest" description="Disordered" evidence="1">
    <location>
        <begin position="487"/>
        <end position="515"/>
    </location>
</feature>
<evidence type="ECO:0000256" key="1">
    <source>
        <dbReference type="SAM" id="MobiDB-lite"/>
    </source>
</evidence>
<dbReference type="Proteomes" id="UP001059041">
    <property type="component" value="Linkage Group LG13"/>
</dbReference>
<dbReference type="Pfam" id="PF01390">
    <property type="entry name" value="SEA"/>
    <property type="match status" value="1"/>
</dbReference>
<dbReference type="Gene3D" id="3.30.70.960">
    <property type="entry name" value="SEA domain"/>
    <property type="match status" value="1"/>
</dbReference>
<reference evidence="3" key="1">
    <citation type="submission" date="2021-02" db="EMBL/GenBank/DDBJ databases">
        <title>Comparative genomics reveals that relaxation of natural selection precedes convergent phenotypic evolution of cavefish.</title>
        <authorList>
            <person name="Peng Z."/>
        </authorList>
    </citation>
    <scope>NUCLEOTIDE SEQUENCE</scope>
    <source>
        <tissue evidence="3">Muscle</tissue>
    </source>
</reference>
<dbReference type="PROSITE" id="PS50024">
    <property type="entry name" value="SEA"/>
    <property type="match status" value="1"/>
</dbReference>
<dbReference type="EMBL" id="JAFHDT010000013">
    <property type="protein sequence ID" value="KAI7801243.1"/>
    <property type="molecule type" value="Genomic_DNA"/>
</dbReference>
<name>A0A9W7WKW9_TRIRA</name>
<dbReference type="InterPro" id="IPR036364">
    <property type="entry name" value="SEA_dom_sf"/>
</dbReference>
<comment type="caution">
    <text evidence="3">The sequence shown here is derived from an EMBL/GenBank/DDBJ whole genome shotgun (WGS) entry which is preliminary data.</text>
</comment>
<evidence type="ECO:0000313" key="3">
    <source>
        <dbReference type="EMBL" id="KAI7801243.1"/>
    </source>
</evidence>
<dbReference type="SUPFAM" id="SSF82671">
    <property type="entry name" value="SEA domain"/>
    <property type="match status" value="1"/>
</dbReference>
<accession>A0A9W7WKW9</accession>
<evidence type="ECO:0000313" key="4">
    <source>
        <dbReference type="Proteomes" id="UP001059041"/>
    </source>
</evidence>
<sequence>MAQSTATIKQITETTSPTMLSQSTTQLWSTATTTRLSTKIQLPSTTALQPITTPRTTTVTTTMTTTTITPIPTPALPKVAVGFVLLTQFVQELENQQSEQFKTLSAEVKKGCDVVYKKKFGARFLRTEVLAFRRDDGTRAAGHVRAEIELVFDGSSTGPLPAVTEVVETLKDAASNPASGLNLTIDATSISVIRALQTIPVSILTDGTFVVALSNSSSPAYRNRASMIKTGLEPFFTDDYPTSFTVLSITNFSDVSTKSVSRATIQNSMDLTFAANSPLPNANQIVNTIVRAANSSSLPFKIFTHSITVSGTVPFQPQPVAASLSDSGKFFDYRPLGLYSDPHFLMQPCSGIGNKAPEAHFNREHFRCPSPILSLSCQVGILEILSFKCFVNGLFPRYSQLNYLDCPTGAGPQNHVRPQLGHCDFQGERNRGYIRNQDVPFLSVSRHCVEPTEWGSYDLCNEAHWGKAYFRLSRGQLCARASMPRVASDREYQSGQRVESGEATGPPVPGRTAPK</sequence>
<gene>
    <name evidence="3" type="ORF">IRJ41_000244</name>
</gene>
<proteinExistence type="predicted"/>
<organism evidence="3 4">
    <name type="scientific">Triplophysa rosa</name>
    <name type="common">Cave loach</name>
    <dbReference type="NCBI Taxonomy" id="992332"/>
    <lineage>
        <taxon>Eukaryota</taxon>
        <taxon>Metazoa</taxon>
        <taxon>Chordata</taxon>
        <taxon>Craniata</taxon>
        <taxon>Vertebrata</taxon>
        <taxon>Euteleostomi</taxon>
        <taxon>Actinopterygii</taxon>
        <taxon>Neopterygii</taxon>
        <taxon>Teleostei</taxon>
        <taxon>Ostariophysi</taxon>
        <taxon>Cypriniformes</taxon>
        <taxon>Nemacheilidae</taxon>
        <taxon>Triplophysa</taxon>
    </lineage>
</organism>
<dbReference type="AlphaFoldDB" id="A0A9W7WKW9"/>
<dbReference type="InterPro" id="IPR000082">
    <property type="entry name" value="SEA_dom"/>
</dbReference>
<evidence type="ECO:0000259" key="2">
    <source>
        <dbReference type="PROSITE" id="PS50024"/>
    </source>
</evidence>